<feature type="domain" description="Protein ENHANCED DISEASE RESISTANCE 2 C-terminal" evidence="2">
    <location>
        <begin position="114"/>
        <end position="246"/>
    </location>
</feature>
<dbReference type="InterPro" id="IPR009769">
    <property type="entry name" value="EDR2_C"/>
</dbReference>
<dbReference type="Pfam" id="PF07059">
    <property type="entry name" value="EDR2_C"/>
    <property type="match status" value="1"/>
</dbReference>
<reference evidence="3 4" key="1">
    <citation type="journal article" date="2016" name="DNA Res.">
        <title>The draft genome of MD-2 pineapple using hybrid error correction of long reads.</title>
        <authorList>
            <person name="Redwan R.M."/>
            <person name="Saidin A."/>
            <person name="Kumar S.V."/>
        </authorList>
    </citation>
    <scope>NUCLEOTIDE SEQUENCE [LARGE SCALE GENOMIC DNA]</scope>
    <source>
        <strain evidence="4">cv. MD2</strain>
        <tissue evidence="3">Leaf</tissue>
    </source>
</reference>
<comment type="caution">
    <text evidence="3">The sequence shown here is derived from an EMBL/GenBank/DDBJ whole genome shotgun (WGS) entry which is preliminary data.</text>
</comment>
<dbReference type="Proteomes" id="UP000092600">
    <property type="component" value="Unassembled WGS sequence"/>
</dbReference>
<dbReference type="PANTHER" id="PTHR12136">
    <property type="entry name" value="ENHANCED DISEASE RESISTANCE-RELATED"/>
    <property type="match status" value="1"/>
</dbReference>
<dbReference type="EMBL" id="LSRQ01000029">
    <property type="protein sequence ID" value="OAY85903.1"/>
    <property type="molecule type" value="Genomic_DNA"/>
</dbReference>
<evidence type="ECO:0000313" key="4">
    <source>
        <dbReference type="Proteomes" id="UP000092600"/>
    </source>
</evidence>
<dbReference type="InterPro" id="IPR045096">
    <property type="entry name" value="EDR2-like"/>
</dbReference>
<accession>A0A199W9J2</accession>
<sequence>MCPTTTTTTMHASSAASSAAAVVDVGGAAAEEEAAERRDGGGGGGGGRDWIEEAIAGCSLRRVDLETGSNGWASPPGELFMLRPRGYFAPSHRRRKAPSGDWLLRPAGVPARPDPYSAVFYFASDSPLPPGSLLHRFVRADDDAFRNARFKIVNRIVRGPWIVRAAVGNHAACLLGRALTCRYHRGDGYLEIDVDIGSSALASAVLHLALGSAAAVAIDMGFVVEAQTDDELPERLIGAVRIAHIDMASAYYLDPKATATGSESESEESELEAGKGGGCWGPAKVNHHSHHHHHHHHRSAEAPAPAPAKDRDG</sequence>
<feature type="compositionally biased region" description="Basic residues" evidence="1">
    <location>
        <begin position="285"/>
        <end position="298"/>
    </location>
</feature>
<feature type="region of interest" description="Disordered" evidence="1">
    <location>
        <begin position="27"/>
        <end position="48"/>
    </location>
</feature>
<organism evidence="3 4">
    <name type="scientific">Ananas comosus</name>
    <name type="common">Pineapple</name>
    <name type="synonym">Ananas ananas</name>
    <dbReference type="NCBI Taxonomy" id="4615"/>
    <lineage>
        <taxon>Eukaryota</taxon>
        <taxon>Viridiplantae</taxon>
        <taxon>Streptophyta</taxon>
        <taxon>Embryophyta</taxon>
        <taxon>Tracheophyta</taxon>
        <taxon>Spermatophyta</taxon>
        <taxon>Magnoliopsida</taxon>
        <taxon>Liliopsida</taxon>
        <taxon>Poales</taxon>
        <taxon>Bromeliaceae</taxon>
        <taxon>Bromelioideae</taxon>
        <taxon>Ananas</taxon>
    </lineage>
</organism>
<gene>
    <name evidence="3" type="ORF">ACMD2_22329</name>
</gene>
<dbReference type="AlphaFoldDB" id="A0A199W9J2"/>
<proteinExistence type="predicted"/>
<dbReference type="PANTHER" id="PTHR12136:SF91">
    <property type="entry name" value="PROTEIN ENHANCED DISEASE RESISTANCE 2-LIKE"/>
    <property type="match status" value="1"/>
</dbReference>
<protein>
    <submittedName>
        <fullName evidence="3">Protein ENHANCED DISEASE RESISTANCE 2</fullName>
    </submittedName>
</protein>
<name>A0A199W9J2_ANACO</name>
<evidence type="ECO:0000259" key="2">
    <source>
        <dbReference type="Pfam" id="PF07059"/>
    </source>
</evidence>
<feature type="region of interest" description="Disordered" evidence="1">
    <location>
        <begin position="259"/>
        <end position="313"/>
    </location>
</feature>
<evidence type="ECO:0000313" key="3">
    <source>
        <dbReference type="EMBL" id="OAY85903.1"/>
    </source>
</evidence>
<evidence type="ECO:0000256" key="1">
    <source>
        <dbReference type="SAM" id="MobiDB-lite"/>
    </source>
</evidence>